<dbReference type="FunFam" id="3.30.497.10:FF:000001">
    <property type="entry name" value="Serine protease inhibitor"/>
    <property type="match status" value="1"/>
</dbReference>
<keyword evidence="13" id="KW-1185">Reference proteome</keyword>
<evidence type="ECO:0000256" key="2">
    <source>
        <dbReference type="ARBA" id="ARBA00006426"/>
    </source>
</evidence>
<evidence type="ECO:0000256" key="8">
    <source>
        <dbReference type="ARBA" id="ARBA00039202"/>
    </source>
</evidence>
<organism evidence="13 14">
    <name type="scientific">Salvelinus namaycush</name>
    <name type="common">Lake trout</name>
    <name type="synonym">Salmo namaycush</name>
    <dbReference type="NCBI Taxonomy" id="8040"/>
    <lineage>
        <taxon>Eukaryota</taxon>
        <taxon>Metazoa</taxon>
        <taxon>Chordata</taxon>
        <taxon>Craniata</taxon>
        <taxon>Vertebrata</taxon>
        <taxon>Euteleostomi</taxon>
        <taxon>Actinopterygii</taxon>
        <taxon>Neopterygii</taxon>
        <taxon>Teleostei</taxon>
        <taxon>Protacanthopterygii</taxon>
        <taxon>Salmoniformes</taxon>
        <taxon>Salmonidae</taxon>
        <taxon>Salmoninae</taxon>
        <taxon>Salvelinus</taxon>
    </lineage>
</organism>
<evidence type="ECO:0000256" key="3">
    <source>
        <dbReference type="ARBA" id="ARBA00022490"/>
    </source>
</evidence>
<evidence type="ECO:0000256" key="1">
    <source>
        <dbReference type="ARBA" id="ARBA00004496"/>
    </source>
</evidence>
<dbReference type="GeneID" id="120027859"/>
<proteinExistence type="inferred from homology"/>
<evidence type="ECO:0000259" key="12">
    <source>
        <dbReference type="SMART" id="SM00093"/>
    </source>
</evidence>
<dbReference type="SMART" id="SM00093">
    <property type="entry name" value="SERPIN"/>
    <property type="match status" value="1"/>
</dbReference>
<evidence type="ECO:0000256" key="9">
    <source>
        <dbReference type="ARBA" id="ARBA00073281"/>
    </source>
</evidence>
<comment type="similarity">
    <text evidence="2">Belongs to the serpin family. Ov-serpin subfamily.</text>
</comment>
<dbReference type="RefSeq" id="XP_038828868.1">
    <property type="nucleotide sequence ID" value="XM_038972940.1"/>
</dbReference>
<keyword evidence="4" id="KW-0646">Protease inhibitor</keyword>
<dbReference type="GO" id="GO:0005615">
    <property type="term" value="C:extracellular space"/>
    <property type="evidence" value="ECO:0007669"/>
    <property type="project" value="InterPro"/>
</dbReference>
<dbReference type="AlphaFoldDB" id="A0A8U0PPG6"/>
<feature type="transmembrane region" description="Helical" evidence="11">
    <location>
        <begin position="27"/>
        <end position="46"/>
    </location>
</feature>
<evidence type="ECO:0000256" key="11">
    <source>
        <dbReference type="SAM" id="Phobius"/>
    </source>
</evidence>
<evidence type="ECO:0000256" key="4">
    <source>
        <dbReference type="ARBA" id="ARBA00022690"/>
    </source>
</evidence>
<dbReference type="Proteomes" id="UP000808372">
    <property type="component" value="Chromosome 33"/>
</dbReference>
<accession>A0A8U0PPG6</accession>
<dbReference type="KEGG" id="snh:120027859"/>
<dbReference type="PANTHER" id="PTHR11461">
    <property type="entry name" value="SERINE PROTEASE INHIBITOR, SERPIN"/>
    <property type="match status" value="1"/>
</dbReference>
<dbReference type="InterPro" id="IPR000215">
    <property type="entry name" value="Serpin_fam"/>
</dbReference>
<comment type="subunit">
    <text evidence="7">Forms a complex with the monomeric form of beta-tryptase.</text>
</comment>
<dbReference type="InterPro" id="IPR023796">
    <property type="entry name" value="Serpin_dom"/>
</dbReference>
<evidence type="ECO:0000256" key="6">
    <source>
        <dbReference type="ARBA" id="ARBA00022990"/>
    </source>
</evidence>
<keyword evidence="6" id="KW-0007">Acetylation</keyword>
<evidence type="ECO:0000256" key="7">
    <source>
        <dbReference type="ARBA" id="ARBA00038828"/>
    </source>
</evidence>
<sequence length="383" mass="42793">MAAVSVASTNFALALFKKITEKNKTGNVLYSPLSISAALAMVFLGARGNTATQMSETMCFNKATGDIHVGFGKLIHDLNLQGAPYSLSLANRLYGEQSYQFVETFLGDTKKHYDAELEAVDFKTNGETSRKYINAWVEKQTSEKIKDLLPEGVVDHLTRLVLVNAIYFKGNWFKKFKEASTSNAMFKLNKNVSKPVKMMHQMAKFPLTFIPEVNCQILCLQYEGNELSMFIMLPSDMEDHITGLEKLEKQLTYEKIVAWTRPDMMEAVEVQVGLPKFKLEETLDLKDLLISMGMTDAFDLSKGDFSGMSPSNDLELSEVVHKAFVEVNEEGTEAAAAVAAIVGMRCALRTPTFVADHPFLFFISHNNTESILFYGRYCSPEAP</sequence>
<keyword evidence="11" id="KW-0472">Membrane</keyword>
<feature type="domain" description="Serpin" evidence="12">
    <location>
        <begin position="13"/>
        <end position="380"/>
    </location>
</feature>
<keyword evidence="5" id="KW-0722">Serine protease inhibitor</keyword>
<protein>
    <recommendedName>
        <fullName evidence="9">Leukocyte elastase inhibitor</fullName>
    </recommendedName>
    <alternativeName>
        <fullName evidence="10">Serpin B1</fullName>
    </alternativeName>
    <alternativeName>
        <fullName evidence="8">Serpin B6</fullName>
    </alternativeName>
</protein>
<dbReference type="SUPFAM" id="SSF56574">
    <property type="entry name" value="Serpins"/>
    <property type="match status" value="1"/>
</dbReference>
<dbReference type="GO" id="GO:0004867">
    <property type="term" value="F:serine-type endopeptidase inhibitor activity"/>
    <property type="evidence" value="ECO:0007669"/>
    <property type="project" value="UniProtKB-KW"/>
</dbReference>
<keyword evidence="11" id="KW-1133">Transmembrane helix</keyword>
<name>A0A8U0PPG6_SALNM</name>
<dbReference type="Pfam" id="PF00079">
    <property type="entry name" value="Serpin"/>
    <property type="match status" value="1"/>
</dbReference>
<dbReference type="PANTHER" id="PTHR11461:SF204">
    <property type="entry name" value="SERPIN B6"/>
    <property type="match status" value="1"/>
</dbReference>
<dbReference type="GO" id="GO:0005737">
    <property type="term" value="C:cytoplasm"/>
    <property type="evidence" value="ECO:0007669"/>
    <property type="project" value="UniProtKB-SubCell"/>
</dbReference>
<dbReference type="Gene3D" id="3.30.497.10">
    <property type="entry name" value="Antithrombin, subunit I, domain 2"/>
    <property type="match status" value="1"/>
</dbReference>
<keyword evidence="11" id="KW-0812">Transmembrane</keyword>
<dbReference type="InterPro" id="IPR036186">
    <property type="entry name" value="Serpin_sf"/>
</dbReference>
<dbReference type="InterPro" id="IPR042185">
    <property type="entry name" value="Serpin_sf_2"/>
</dbReference>
<gene>
    <name evidence="14" type="primary">LOC120027859</name>
</gene>
<evidence type="ECO:0000313" key="14">
    <source>
        <dbReference type="RefSeq" id="XP_038828868.1"/>
    </source>
</evidence>
<dbReference type="Gene3D" id="2.30.39.10">
    <property type="entry name" value="Alpha-1-antitrypsin, domain 1"/>
    <property type="match status" value="1"/>
</dbReference>
<reference evidence="14" key="1">
    <citation type="submission" date="2025-08" db="UniProtKB">
        <authorList>
            <consortium name="RefSeq"/>
        </authorList>
    </citation>
    <scope>IDENTIFICATION</scope>
    <source>
        <tissue evidence="14">White muscle</tissue>
    </source>
</reference>
<dbReference type="InterPro" id="IPR023795">
    <property type="entry name" value="Serpin_CS"/>
</dbReference>
<evidence type="ECO:0000256" key="5">
    <source>
        <dbReference type="ARBA" id="ARBA00022900"/>
    </source>
</evidence>
<evidence type="ECO:0000313" key="13">
    <source>
        <dbReference type="Proteomes" id="UP000808372"/>
    </source>
</evidence>
<dbReference type="CDD" id="cd19956">
    <property type="entry name" value="serpinB"/>
    <property type="match status" value="1"/>
</dbReference>
<evidence type="ECO:0000256" key="10">
    <source>
        <dbReference type="ARBA" id="ARBA00079383"/>
    </source>
</evidence>
<dbReference type="FunFam" id="2.30.39.10:FF:000014">
    <property type="entry name" value="Serpin family B member 9"/>
    <property type="match status" value="1"/>
</dbReference>
<keyword evidence="3" id="KW-0963">Cytoplasm</keyword>
<dbReference type="PROSITE" id="PS00284">
    <property type="entry name" value="SERPIN"/>
    <property type="match status" value="1"/>
</dbReference>
<dbReference type="InterPro" id="IPR042178">
    <property type="entry name" value="Serpin_sf_1"/>
</dbReference>
<dbReference type="OrthoDB" id="671595at2759"/>
<comment type="subcellular location">
    <subcellularLocation>
        <location evidence="1">Cytoplasm</location>
    </subcellularLocation>
</comment>